<dbReference type="InterPro" id="IPR001650">
    <property type="entry name" value="Helicase_C-like"/>
</dbReference>
<dbReference type="RefSeq" id="WP_034635258.1">
    <property type="nucleotide sequence ID" value="NZ_CBCSJC010000002.1"/>
</dbReference>
<organism evidence="4 5">
    <name type="scientific">Bacillus manliponensis</name>
    <dbReference type="NCBI Taxonomy" id="574376"/>
    <lineage>
        <taxon>Bacteria</taxon>
        <taxon>Bacillati</taxon>
        <taxon>Bacillota</taxon>
        <taxon>Bacilli</taxon>
        <taxon>Bacillales</taxon>
        <taxon>Bacillaceae</taxon>
        <taxon>Bacillus</taxon>
        <taxon>Bacillus cereus group</taxon>
    </lineage>
</organism>
<dbReference type="SMART" id="SM00487">
    <property type="entry name" value="DEXDc"/>
    <property type="match status" value="1"/>
</dbReference>
<dbReference type="EMBL" id="JOTN01000001">
    <property type="protein sequence ID" value="KEK21396.1"/>
    <property type="molecule type" value="Genomic_DNA"/>
</dbReference>
<protein>
    <submittedName>
        <fullName evidence="4">ATP-dependent helicase</fullName>
    </submittedName>
</protein>
<name>A0A073K4A0_9BACI</name>
<dbReference type="InterPro" id="IPR022138">
    <property type="entry name" value="DUF3670"/>
</dbReference>
<dbReference type="GO" id="GO:0016787">
    <property type="term" value="F:hydrolase activity"/>
    <property type="evidence" value="ECO:0007669"/>
    <property type="project" value="UniProtKB-KW"/>
</dbReference>
<sequence length="918" mass="106359">MIIPTEIILRLERINNNWFLWAEDDTGLPLSVHNWKQQAFTWHASSFYGTALQEGVHDGRSGIIMNPVQTLEYIAKKPANSFMLLQLSESITESSHIATEMWSAYMTGDFLPDMESWEKAPSWKIKATNVVDDRVQQLFSAAVNETVRRDTRSGDAWDEVKRLYEHYDFTKKQLQTAIHEEDWLRKIGFIEDDLPFVVGLRLQEPKEDFEAWKLETIVTAKRGTQRVYVYTDINSLPKRWQPHDERITEAQEGFGNLVPWLMEDEQFRTELYEQEAWRFLTEASHELLAAGVDILLPSWWQNVKATKPKLRALVQHDTKKSESFFGMNTLVNFNWRISTNGIDLSEAEFLELIEQNRRLININGEWMRLDPAFIEEVKKLMKKADKYGLEMKDVVQQHLLKTTEVEVTEDDDPFSEIEIELDDYYDKLFERLVKLGDIPEIEIPASLQATLRPYQKQGVEWLLYLRKLGFGALLADDMGLGKSIQTITYLLYTKEHDLKTGPALIIAPTSVLGNWQKEFERFAPHMNVKLYYGSNRPKGEDFTQFLQDADVVLTSYALTQLDEEELSSNCFDAIILDEAQNIKNPHTKQSRAVRNLRANHKIALTGTPMENRLAELWSIFDFLNHGYLGSLPQFQRRFVSPIEKDRDETKIQQVQRLIGPFLLRRTKKDQNVALNLPDKQEQKAYCPLTAEQASLYEQLVQDTLAQVEGLAGIERRGFILMMLNKLKQICNHPSLYLKEENPKDVVERSLKMETLVELIENIRDQNESCLIFTQYIGMGNLLKNVLEEHFGERVLFLNGSVPKKDRDKMIEQFQNGTYGVFLLSLKAGGTGLNLTAANHVIHYDRWWNPAVENQATDRAYRIGQKRFVHVHKLITTGTLEEKIDEMLERKQSLNNAIITSDNWITELSTDELKELLGV</sequence>
<evidence type="ECO:0000313" key="4">
    <source>
        <dbReference type="EMBL" id="KEK21396.1"/>
    </source>
</evidence>
<dbReference type="Gene3D" id="3.40.50.300">
    <property type="entry name" value="P-loop containing nucleotide triphosphate hydrolases"/>
    <property type="match status" value="1"/>
</dbReference>
<dbReference type="Pfam" id="PF12419">
    <property type="entry name" value="DUF3670"/>
    <property type="match status" value="1"/>
</dbReference>
<keyword evidence="1" id="KW-0378">Hydrolase</keyword>
<feature type="domain" description="Helicase C-terminal" evidence="3">
    <location>
        <begin position="754"/>
        <end position="908"/>
    </location>
</feature>
<comment type="caution">
    <text evidence="4">The sequence shown here is derived from an EMBL/GenBank/DDBJ whole genome shotgun (WGS) entry which is preliminary data.</text>
</comment>
<dbReference type="GO" id="GO:0004386">
    <property type="term" value="F:helicase activity"/>
    <property type="evidence" value="ECO:0007669"/>
    <property type="project" value="UniProtKB-KW"/>
</dbReference>
<dbReference type="CDD" id="cd18793">
    <property type="entry name" value="SF2_C_SNF"/>
    <property type="match status" value="1"/>
</dbReference>
<evidence type="ECO:0000313" key="5">
    <source>
        <dbReference type="Proteomes" id="UP000027822"/>
    </source>
</evidence>
<keyword evidence="4" id="KW-0547">Nucleotide-binding</keyword>
<dbReference type="PROSITE" id="PS51192">
    <property type="entry name" value="HELICASE_ATP_BIND_1"/>
    <property type="match status" value="1"/>
</dbReference>
<keyword evidence="5" id="KW-1185">Reference proteome</keyword>
<dbReference type="PANTHER" id="PTHR10799">
    <property type="entry name" value="SNF2/RAD54 HELICASE FAMILY"/>
    <property type="match status" value="1"/>
</dbReference>
<keyword evidence="4" id="KW-0347">Helicase</keyword>
<dbReference type="OrthoDB" id="9760715at2"/>
<dbReference type="InterPro" id="IPR027417">
    <property type="entry name" value="P-loop_NTPase"/>
</dbReference>
<reference evidence="4 5" key="1">
    <citation type="submission" date="2014-06" db="EMBL/GenBank/DDBJ databases">
        <title>Draft genome sequence of Bacillus manliponensis JCM 15802 (MCCC 1A00708).</title>
        <authorList>
            <person name="Lai Q."/>
            <person name="Liu Y."/>
            <person name="Shao Z."/>
        </authorList>
    </citation>
    <scope>NUCLEOTIDE SEQUENCE [LARGE SCALE GENOMIC DNA]</scope>
    <source>
        <strain evidence="4 5">JCM 15802</strain>
    </source>
</reference>
<dbReference type="STRING" id="574376.BAMA_01110"/>
<dbReference type="AlphaFoldDB" id="A0A073K4A0"/>
<dbReference type="FunFam" id="3.40.50.300:FF:000533">
    <property type="entry name" value="Helicase, Snf2 family"/>
    <property type="match status" value="1"/>
</dbReference>
<feature type="domain" description="Helicase ATP-binding" evidence="2">
    <location>
        <begin position="463"/>
        <end position="626"/>
    </location>
</feature>
<dbReference type="InterPro" id="IPR038718">
    <property type="entry name" value="SNF2-like_sf"/>
</dbReference>
<accession>A0A073K4A0</accession>
<gene>
    <name evidence="4" type="ORF">BAMA_01110</name>
</gene>
<dbReference type="Pfam" id="PF00176">
    <property type="entry name" value="SNF2-rel_dom"/>
    <property type="match status" value="1"/>
</dbReference>
<dbReference type="InterPro" id="IPR000330">
    <property type="entry name" value="SNF2_N"/>
</dbReference>
<dbReference type="SUPFAM" id="SSF52540">
    <property type="entry name" value="P-loop containing nucleoside triphosphate hydrolases"/>
    <property type="match status" value="2"/>
</dbReference>
<dbReference type="Proteomes" id="UP000027822">
    <property type="component" value="Unassembled WGS sequence"/>
</dbReference>
<dbReference type="FunFam" id="3.40.50.10810:FF:000057">
    <property type="entry name" value="Snf2/Rad54 family helicase"/>
    <property type="match status" value="1"/>
</dbReference>
<keyword evidence="4" id="KW-0067">ATP-binding</keyword>
<dbReference type="InterPro" id="IPR014001">
    <property type="entry name" value="Helicase_ATP-bd"/>
</dbReference>
<dbReference type="Pfam" id="PF00271">
    <property type="entry name" value="Helicase_C"/>
    <property type="match status" value="1"/>
</dbReference>
<dbReference type="GO" id="GO:0005524">
    <property type="term" value="F:ATP binding"/>
    <property type="evidence" value="ECO:0007669"/>
    <property type="project" value="InterPro"/>
</dbReference>
<evidence type="ECO:0000259" key="2">
    <source>
        <dbReference type="PROSITE" id="PS51192"/>
    </source>
</evidence>
<dbReference type="CDD" id="cd18012">
    <property type="entry name" value="DEXQc_arch_SWI2_SNF2"/>
    <property type="match status" value="1"/>
</dbReference>
<dbReference type="SMART" id="SM00490">
    <property type="entry name" value="HELICc"/>
    <property type="match status" value="1"/>
</dbReference>
<proteinExistence type="predicted"/>
<dbReference type="PROSITE" id="PS51194">
    <property type="entry name" value="HELICASE_CTER"/>
    <property type="match status" value="1"/>
</dbReference>
<evidence type="ECO:0000259" key="3">
    <source>
        <dbReference type="PROSITE" id="PS51194"/>
    </source>
</evidence>
<evidence type="ECO:0000256" key="1">
    <source>
        <dbReference type="ARBA" id="ARBA00022801"/>
    </source>
</evidence>
<dbReference type="InterPro" id="IPR049730">
    <property type="entry name" value="SNF2/RAD54-like_C"/>
</dbReference>
<dbReference type="eggNOG" id="COG0553">
    <property type="taxonomic scope" value="Bacteria"/>
</dbReference>
<dbReference type="Gene3D" id="3.40.50.10810">
    <property type="entry name" value="Tandem AAA-ATPase domain"/>
    <property type="match status" value="1"/>
</dbReference>